<organism evidence="9 10">
    <name type="scientific">Aquarana catesbeiana</name>
    <name type="common">American bullfrog</name>
    <name type="synonym">Rana catesbeiana</name>
    <dbReference type="NCBI Taxonomy" id="8400"/>
    <lineage>
        <taxon>Eukaryota</taxon>
        <taxon>Metazoa</taxon>
        <taxon>Chordata</taxon>
        <taxon>Craniata</taxon>
        <taxon>Vertebrata</taxon>
        <taxon>Euteleostomi</taxon>
        <taxon>Amphibia</taxon>
        <taxon>Batrachia</taxon>
        <taxon>Anura</taxon>
        <taxon>Neobatrachia</taxon>
        <taxon>Ranoidea</taxon>
        <taxon>Ranidae</taxon>
        <taxon>Aquarana</taxon>
    </lineage>
</organism>
<dbReference type="Gene3D" id="1.20.1070.10">
    <property type="entry name" value="Rhodopsin 7-helix transmembrane proteins"/>
    <property type="match status" value="1"/>
</dbReference>
<evidence type="ECO:0000313" key="10">
    <source>
        <dbReference type="Proteomes" id="UP000228934"/>
    </source>
</evidence>
<dbReference type="InterPro" id="IPR000276">
    <property type="entry name" value="GPCR_Rhodpsn"/>
</dbReference>
<dbReference type="Proteomes" id="UP000228934">
    <property type="component" value="Unassembled WGS sequence"/>
</dbReference>
<dbReference type="PANTHER" id="PTHR26450">
    <property type="entry name" value="OLFACTORY RECEPTOR 56B1-RELATED"/>
    <property type="match status" value="1"/>
</dbReference>
<dbReference type="PANTHER" id="PTHR26450:SF92">
    <property type="entry name" value="OLFACTORY RECEPTOR 51E2"/>
    <property type="match status" value="1"/>
</dbReference>
<keyword evidence="10" id="KW-1185">Reference proteome</keyword>
<proteinExistence type="predicted"/>
<dbReference type="GO" id="GO:0005886">
    <property type="term" value="C:plasma membrane"/>
    <property type="evidence" value="ECO:0007669"/>
    <property type="project" value="TreeGrafter"/>
</dbReference>
<keyword evidence="7" id="KW-0807">Transducer</keyword>
<keyword evidence="2" id="KW-0716">Sensory transduction</keyword>
<evidence type="ECO:0000259" key="8">
    <source>
        <dbReference type="PROSITE" id="PS50262"/>
    </source>
</evidence>
<keyword evidence="6" id="KW-0472">Membrane</keyword>
<evidence type="ECO:0000256" key="2">
    <source>
        <dbReference type="ARBA" id="ARBA00022606"/>
    </source>
</evidence>
<feature type="domain" description="G-protein coupled receptors family 1 profile" evidence="8">
    <location>
        <begin position="1"/>
        <end position="102"/>
    </location>
</feature>
<evidence type="ECO:0000256" key="3">
    <source>
        <dbReference type="ARBA" id="ARBA00022692"/>
    </source>
</evidence>
<dbReference type="SUPFAM" id="SSF81321">
    <property type="entry name" value="Family A G protein-coupled receptor-like"/>
    <property type="match status" value="1"/>
</dbReference>
<comment type="subcellular location">
    <subcellularLocation>
        <location evidence="1">Membrane</location>
        <topology evidence="1">Multi-pass membrane protein</topology>
    </subcellularLocation>
</comment>
<reference evidence="10" key="1">
    <citation type="journal article" date="2017" name="Nat. Commun.">
        <title>The North American bullfrog draft genome provides insight into hormonal regulation of long noncoding RNA.</title>
        <authorList>
            <person name="Hammond S.A."/>
            <person name="Warren R.L."/>
            <person name="Vandervalk B.P."/>
            <person name="Kucuk E."/>
            <person name="Khan H."/>
            <person name="Gibb E.A."/>
            <person name="Pandoh P."/>
            <person name="Kirk H."/>
            <person name="Zhao Y."/>
            <person name="Jones M."/>
            <person name="Mungall A.J."/>
            <person name="Coope R."/>
            <person name="Pleasance S."/>
            <person name="Moore R.A."/>
            <person name="Holt R.A."/>
            <person name="Round J.M."/>
            <person name="Ohora S."/>
            <person name="Walle B.V."/>
            <person name="Veldhoen N."/>
            <person name="Helbing C.C."/>
            <person name="Birol I."/>
        </authorList>
    </citation>
    <scope>NUCLEOTIDE SEQUENCE [LARGE SCALE GENOMIC DNA]</scope>
</reference>
<dbReference type="InterPro" id="IPR000725">
    <property type="entry name" value="Olfact_rcpt"/>
</dbReference>
<evidence type="ECO:0000256" key="6">
    <source>
        <dbReference type="ARBA" id="ARBA00023136"/>
    </source>
</evidence>
<evidence type="ECO:0000256" key="1">
    <source>
        <dbReference type="ARBA" id="ARBA00004141"/>
    </source>
</evidence>
<evidence type="ECO:0000313" key="9">
    <source>
        <dbReference type="EMBL" id="PIO14563.1"/>
    </source>
</evidence>
<keyword evidence="5" id="KW-1133">Transmembrane helix</keyword>
<evidence type="ECO:0000256" key="4">
    <source>
        <dbReference type="ARBA" id="ARBA00022725"/>
    </source>
</evidence>
<dbReference type="GO" id="GO:0004984">
    <property type="term" value="F:olfactory receptor activity"/>
    <property type="evidence" value="ECO:0007669"/>
    <property type="project" value="InterPro"/>
</dbReference>
<dbReference type="OrthoDB" id="5969463at2759"/>
<name>A0A2G9QHJ8_AQUCT</name>
<dbReference type="AlphaFoldDB" id="A0A2G9QHJ8"/>
<keyword evidence="3" id="KW-0812">Transmembrane</keyword>
<dbReference type="InterPro" id="IPR050402">
    <property type="entry name" value="OR51/52/56-like"/>
</dbReference>
<dbReference type="PROSITE" id="PS00237">
    <property type="entry name" value="G_PROTEIN_RECEP_F1_1"/>
    <property type="match status" value="1"/>
</dbReference>
<dbReference type="PROSITE" id="PS50262">
    <property type="entry name" value="G_PROTEIN_RECEP_F1_2"/>
    <property type="match status" value="1"/>
</dbReference>
<evidence type="ECO:0000256" key="7">
    <source>
        <dbReference type="ARBA" id="ARBA00023224"/>
    </source>
</evidence>
<sequence length="102" mass="11444">MYFIPFLSTLDSGILMAMAVDRYVAICHPLRYSSILTNQNITKFSLIILANLKAISTCAAHICAVLIYYIPLIGLSVVHRYPSDSAPNIHILFETFTFFCLP</sequence>
<accession>A0A2G9QHJ8</accession>
<protein>
    <recommendedName>
        <fullName evidence="8">G-protein coupled receptors family 1 profile domain-containing protein</fullName>
    </recommendedName>
</protein>
<dbReference type="EMBL" id="KV994149">
    <property type="protein sequence ID" value="PIO14563.1"/>
    <property type="molecule type" value="Genomic_DNA"/>
</dbReference>
<dbReference type="InterPro" id="IPR017452">
    <property type="entry name" value="GPCR_Rhodpsn_7TM"/>
</dbReference>
<dbReference type="Pfam" id="PF13853">
    <property type="entry name" value="7tm_4"/>
    <property type="match status" value="2"/>
</dbReference>
<evidence type="ECO:0000256" key="5">
    <source>
        <dbReference type="ARBA" id="ARBA00022989"/>
    </source>
</evidence>
<dbReference type="GO" id="GO:0004930">
    <property type="term" value="F:G protein-coupled receptor activity"/>
    <property type="evidence" value="ECO:0007669"/>
    <property type="project" value="InterPro"/>
</dbReference>
<gene>
    <name evidence="9" type="ORF">AB205_0194950</name>
</gene>
<keyword evidence="4" id="KW-0552">Olfaction</keyword>